<dbReference type="EMBL" id="AWUE01014693">
    <property type="protein sequence ID" value="OMP02041.1"/>
    <property type="molecule type" value="Genomic_DNA"/>
</dbReference>
<dbReference type="CDD" id="cd01086">
    <property type="entry name" value="MetAP1"/>
    <property type="match status" value="1"/>
</dbReference>
<evidence type="ECO:0000256" key="7">
    <source>
        <dbReference type="PROSITE-ProRule" id="PRU01161"/>
    </source>
</evidence>
<feature type="binding site" evidence="6">
    <location>
        <position position="241"/>
    </location>
    <ligand>
        <name>a divalent metal cation</name>
        <dbReference type="ChEBI" id="CHEBI:60240"/>
        <label>2</label>
        <note>catalytic</note>
    </ligand>
</feature>
<dbReference type="InterPro" id="IPR002641">
    <property type="entry name" value="PNPLA_dom"/>
</dbReference>
<comment type="cofactor">
    <cofactor evidence="6">
        <name>Co(2+)</name>
        <dbReference type="ChEBI" id="CHEBI:48828"/>
    </cofactor>
    <cofactor evidence="6">
        <name>Zn(2+)</name>
        <dbReference type="ChEBI" id="CHEBI:29105"/>
    </cofactor>
    <cofactor evidence="6">
        <name>Mn(2+)</name>
        <dbReference type="ChEBI" id="CHEBI:29035"/>
    </cofactor>
    <cofactor evidence="6">
        <name>Fe(2+)</name>
        <dbReference type="ChEBI" id="CHEBI:29033"/>
    </cofactor>
    <text evidence="6">Binds 2 divalent metal cations per subunit. Has a high-affinity and a low affinity metal-binding site. The true nature of the physiological cofactor is under debate. The enzyme is active with cobalt, zinc, manganese or divalent iron ions. Most likely, methionine aminopeptidases function as mononuclear Fe(2+)-metalloproteases under physiological conditions, and the catalytically relevant metal-binding site has been assigned to the histidine-containing high-affinity site.</text>
</comment>
<proteinExistence type="inferred from homology"/>
<comment type="function">
    <text evidence="8">Cotranslationally removes the N-terminal methionine from nascent proteins. The N-terminal methionine is often cleaved when the second residue in the primary sequence is small and uncharged (Met-Ala-, Cys, Gly, Pro, Ser, Thr, or Val).</text>
</comment>
<comment type="caution">
    <text evidence="12">The sequence shown here is derived from an EMBL/GenBank/DDBJ whole genome shotgun (WGS) entry which is preliminary data.</text>
</comment>
<dbReference type="HAMAP" id="MF_01974">
    <property type="entry name" value="MetAP_1"/>
    <property type="match status" value="1"/>
</dbReference>
<dbReference type="GO" id="GO:0070006">
    <property type="term" value="F:metalloaminopeptidase activity"/>
    <property type="evidence" value="ECO:0007669"/>
    <property type="project" value="UniProtKB-UniRule"/>
</dbReference>
<feature type="domain" description="PNPLA" evidence="11">
    <location>
        <begin position="410"/>
        <end position="610"/>
    </location>
</feature>
<dbReference type="GO" id="GO:0006952">
    <property type="term" value="P:defense response"/>
    <property type="evidence" value="ECO:0007669"/>
    <property type="project" value="UniProtKB-KW"/>
</dbReference>
<dbReference type="GO" id="GO:0047372">
    <property type="term" value="F:monoacylglycerol lipase activity"/>
    <property type="evidence" value="ECO:0007669"/>
    <property type="project" value="TreeGrafter"/>
</dbReference>
<dbReference type="InterPro" id="IPR001714">
    <property type="entry name" value="Pept_M24_MAP"/>
</dbReference>
<feature type="binding site" evidence="6">
    <location>
        <position position="367"/>
    </location>
    <ligand>
        <name>a divalent metal cation</name>
        <dbReference type="ChEBI" id="CHEBI:60240"/>
        <label>2</label>
        <note>catalytic</note>
    </ligand>
</feature>
<dbReference type="SUPFAM" id="SSF52151">
    <property type="entry name" value="FabD/lysophospholipase-like"/>
    <property type="match status" value="1"/>
</dbReference>
<feature type="binding site" evidence="6">
    <location>
        <position position="197"/>
    </location>
    <ligand>
        <name>substrate</name>
    </ligand>
</feature>
<evidence type="ECO:0000313" key="13">
    <source>
        <dbReference type="Proteomes" id="UP000187203"/>
    </source>
</evidence>
<feature type="short sequence motif" description="GXSXG" evidence="7">
    <location>
        <begin position="452"/>
        <end position="456"/>
    </location>
</feature>
<dbReference type="PANTHER" id="PTHR32176:SF105">
    <property type="entry name" value="PATATIN"/>
    <property type="match status" value="1"/>
</dbReference>
<feature type="binding site" evidence="6">
    <location>
        <position position="241"/>
    </location>
    <ligand>
        <name>a divalent metal cation</name>
        <dbReference type="ChEBI" id="CHEBI:60240"/>
        <label>1</label>
    </ligand>
</feature>
<dbReference type="InterPro" id="IPR000994">
    <property type="entry name" value="Pept_M24"/>
</dbReference>
<keyword evidence="13" id="KW-1185">Reference proteome</keyword>
<feature type="binding site" evidence="6">
    <location>
        <position position="214"/>
    </location>
    <ligand>
        <name>a divalent metal cation</name>
        <dbReference type="ChEBI" id="CHEBI:60240"/>
        <label>1</label>
    </ligand>
</feature>
<dbReference type="EC" id="3.4.11.18" evidence="8"/>
<dbReference type="NCBIfam" id="TIGR00500">
    <property type="entry name" value="met_pdase_I"/>
    <property type="match status" value="1"/>
</dbReference>
<feature type="binding site" evidence="6">
    <location>
        <position position="367"/>
    </location>
    <ligand>
        <name>a divalent metal cation</name>
        <dbReference type="ChEBI" id="CHEBI:60240"/>
        <label>1</label>
    </ligand>
</feature>
<feature type="binding site" evidence="6">
    <location>
        <position position="311"/>
    </location>
    <ligand>
        <name>substrate</name>
    </ligand>
</feature>
<feature type="binding site" evidence="6">
    <location>
        <position position="304"/>
    </location>
    <ligand>
        <name>a divalent metal cation</name>
        <dbReference type="ChEBI" id="CHEBI:60240"/>
        <label>2</label>
        <note>catalytic</note>
    </ligand>
</feature>
<organism evidence="12 13">
    <name type="scientific">Corchorus olitorius</name>
    <dbReference type="NCBI Taxonomy" id="93759"/>
    <lineage>
        <taxon>Eukaryota</taxon>
        <taxon>Viridiplantae</taxon>
        <taxon>Streptophyta</taxon>
        <taxon>Embryophyta</taxon>
        <taxon>Tracheophyta</taxon>
        <taxon>Spermatophyta</taxon>
        <taxon>Magnoliopsida</taxon>
        <taxon>eudicotyledons</taxon>
        <taxon>Gunneridae</taxon>
        <taxon>Pentapetalae</taxon>
        <taxon>rosids</taxon>
        <taxon>malvids</taxon>
        <taxon>Malvales</taxon>
        <taxon>Malvaceae</taxon>
        <taxon>Grewioideae</taxon>
        <taxon>Apeibeae</taxon>
        <taxon>Corchorus</taxon>
    </lineage>
</organism>
<dbReference type="InterPro" id="IPR002467">
    <property type="entry name" value="Pept_M24A_MAP1"/>
</dbReference>
<comment type="catalytic activity">
    <reaction evidence="6 8">
        <text>Release of N-terminal amino acids, preferentially methionine, from peptides and arylamides.</text>
        <dbReference type="EC" id="3.4.11.18"/>
    </reaction>
</comment>
<dbReference type="Pfam" id="PF00557">
    <property type="entry name" value="Peptidase_M24"/>
    <property type="match status" value="1"/>
</dbReference>
<comment type="similarity">
    <text evidence="6">Belongs to the peptidase M24A family. Methionine aminopeptidase type 1 subfamily.</text>
</comment>
<evidence type="ECO:0000256" key="9">
    <source>
        <dbReference type="RuleBase" id="RU361262"/>
    </source>
</evidence>
<keyword evidence="4 7" id="KW-0442">Lipid degradation</keyword>
<dbReference type="STRING" id="93759.A0A1R3K4N0"/>
<dbReference type="GO" id="GO:0046872">
    <property type="term" value="F:metal ion binding"/>
    <property type="evidence" value="ECO:0007669"/>
    <property type="project" value="UniProtKB-UniRule"/>
</dbReference>
<dbReference type="SUPFAM" id="SSF55920">
    <property type="entry name" value="Creatinase/aminopeptidase"/>
    <property type="match status" value="1"/>
</dbReference>
<dbReference type="PANTHER" id="PTHR32176">
    <property type="entry name" value="XYLOSE ISOMERASE"/>
    <property type="match status" value="1"/>
</dbReference>
<dbReference type="AlphaFoldDB" id="A0A1R3K4N0"/>
<comment type="similarity">
    <text evidence="1 9">Belongs to the patatin family.</text>
</comment>
<evidence type="ECO:0000256" key="10">
    <source>
        <dbReference type="SAM" id="MobiDB-lite"/>
    </source>
</evidence>
<dbReference type="GO" id="GO:0006508">
    <property type="term" value="P:proteolysis"/>
    <property type="evidence" value="ECO:0007669"/>
    <property type="project" value="UniProtKB-KW"/>
</dbReference>
<comment type="function">
    <text evidence="9">Lipolytic acyl hydrolase (LAH).</text>
</comment>
<dbReference type="Pfam" id="PF01734">
    <property type="entry name" value="Patatin"/>
    <property type="match status" value="1"/>
</dbReference>
<evidence type="ECO:0000256" key="5">
    <source>
        <dbReference type="ARBA" id="ARBA00023098"/>
    </source>
</evidence>
<dbReference type="FunFam" id="3.40.1090.10:FF:000005">
    <property type="entry name" value="Patatin"/>
    <property type="match status" value="1"/>
</dbReference>
<feature type="short sequence motif" description="GXGXXG" evidence="7">
    <location>
        <begin position="414"/>
        <end position="419"/>
    </location>
</feature>
<evidence type="ECO:0000313" key="12">
    <source>
        <dbReference type="EMBL" id="OMP02041.1"/>
    </source>
</evidence>
<dbReference type="Gene3D" id="3.90.230.10">
    <property type="entry name" value="Creatinase/methionine aminopeptidase superfamily"/>
    <property type="match status" value="1"/>
</dbReference>
<comment type="domain">
    <text evidence="9">The nitrogen atoms of the two glycine residues in the GGXR motif define the oxyanion hole, and stabilize the oxyanion that forms during the nucleophilic attack by the catalytic serine during substrate cleavage.</text>
</comment>
<dbReference type="Gene3D" id="3.40.1090.10">
    <property type="entry name" value="Cytosolic phospholipase A2 catalytic domain"/>
    <property type="match status" value="1"/>
</dbReference>
<evidence type="ECO:0000256" key="1">
    <source>
        <dbReference type="ARBA" id="ARBA00010240"/>
    </source>
</evidence>
<dbReference type="PROSITE" id="PS00680">
    <property type="entry name" value="MAP_1"/>
    <property type="match status" value="1"/>
</dbReference>
<keyword evidence="2 6" id="KW-0378">Hydrolase</keyword>
<dbReference type="PROSITE" id="PS51635">
    <property type="entry name" value="PNPLA"/>
    <property type="match status" value="1"/>
</dbReference>
<keyword evidence="6 8" id="KW-0031">Aminopeptidase</keyword>
<keyword evidence="6 8" id="KW-0479">Metal-binding</keyword>
<sequence>MVGASSFQPRIISSFVGDRLVQSKQPLSQLFGYHPGCKHVSMQLPRRLSGLTNLLFNRRSDLEEVPNSQRKRLRPGKISPRRPVPNHIQRPPYVKTRMAPGIASGPEVHDLKGIECMRASGRLAAQVLNYAGTLVKHSWYKAALQLLDFLSTPGITTDEIDQAVHQMIIDNGAYPSPLGYGGFPKSVCTSVNECICHGIPDSRPLEDGDIINIDVTVYLNLEHQRSSRVAIEQVVQGYHGDTSATFFCGDVDEEARNLVKVTKECLDKAISICRPGVEFKKIGKTIHDHADKFRYGVVRQFVGHGIGQVFHADPVVLHFRNNDGGRMVLNQTFTIEPMLTVGSINSLMWDDDWTVVTKDGSLSAQFEHTILITEDGKEQTTAEILISAKLAKRENLGVLPSSYGQRITVLSIDGGGIRGIIPATILSYLELKLQELDGENARIADYFDVIAGTSTGGLITAMLTTPDENGRPLYMGKDIAPFYLKHCPNIFPRRMIMKIITLIRPKYNGKYLRKIICKVLGNRRLHETLTRVVIPTFDIKLLQPTVFSTFEAKIDTSKDALLSDICISTSSAPTYFPAYRFKTKDSEGNDREFHLVDGGIAANNPALLALKPTGTAFPGDQEGSLGRALNYENYLIISLGTGTSKMEKKYNAKMAAKWGILGWLYREGSSPLVDAFTSAGADMVDLHMSLIFRSINCEQNYLRIQDDRLSGDASSTDKATQKNMKNLVEIGERLLQKPVSRMNLDSGIFEPVEKEGTNQEALSRFAKLLSEERKLRRAEIEKQLGNN</sequence>
<feature type="active site" description="Proton acceptor" evidence="7">
    <location>
        <position position="597"/>
    </location>
</feature>
<evidence type="ECO:0000259" key="11">
    <source>
        <dbReference type="PROSITE" id="PS51635"/>
    </source>
</evidence>
<protein>
    <recommendedName>
        <fullName evidence="8 9">Multifunctional fusion protein</fullName>
    </recommendedName>
    <domain>
        <recommendedName>
            <fullName evidence="8">Methionine aminopeptidase</fullName>
            <ecNumber evidence="8">3.4.11.18</ecNumber>
        </recommendedName>
    </domain>
    <domain>
        <recommendedName>
            <fullName evidence="9">Patatin</fullName>
            <ecNumber evidence="9">3.1.1.-</ecNumber>
        </recommendedName>
    </domain>
</protein>
<gene>
    <name evidence="12" type="ORF">COLO4_11394</name>
</gene>
<accession>A0A1R3K4N0</accession>
<dbReference type="InterPro" id="IPR036005">
    <property type="entry name" value="Creatinase/aminopeptidase-like"/>
</dbReference>
<evidence type="ECO:0000256" key="3">
    <source>
        <dbReference type="ARBA" id="ARBA00022821"/>
    </source>
</evidence>
<dbReference type="GO" id="GO:0004620">
    <property type="term" value="F:phospholipase activity"/>
    <property type="evidence" value="ECO:0007669"/>
    <property type="project" value="TreeGrafter"/>
</dbReference>
<keyword evidence="6 8" id="KW-0645">Protease</keyword>
<evidence type="ECO:0000256" key="2">
    <source>
        <dbReference type="ARBA" id="ARBA00022801"/>
    </source>
</evidence>
<name>A0A1R3K4N0_9ROSI</name>
<feature type="short sequence motif" description="DGA/G" evidence="7">
    <location>
        <begin position="597"/>
        <end position="599"/>
    </location>
</feature>
<reference evidence="13" key="1">
    <citation type="submission" date="2013-09" db="EMBL/GenBank/DDBJ databases">
        <title>Corchorus olitorius genome sequencing.</title>
        <authorList>
            <person name="Alam M."/>
            <person name="Haque M.S."/>
            <person name="Islam M.S."/>
            <person name="Emdad E.M."/>
            <person name="Islam M.M."/>
            <person name="Ahmed B."/>
            <person name="Halim A."/>
            <person name="Hossen Q.M.M."/>
            <person name="Hossain M.Z."/>
            <person name="Ahmed R."/>
            <person name="Khan M.M."/>
            <person name="Islam R."/>
            <person name="Rashid M.M."/>
            <person name="Khan S.A."/>
            <person name="Rahman M.S."/>
            <person name="Alam M."/>
            <person name="Yahiya A.S."/>
            <person name="Khan M.S."/>
            <person name="Azam M.S."/>
            <person name="Haque T."/>
            <person name="Lashkar M.Z.H."/>
            <person name="Akhand A.I."/>
            <person name="Morshed G."/>
            <person name="Roy S."/>
            <person name="Uddin K.S."/>
            <person name="Rabeya T."/>
            <person name="Hossain A.S."/>
            <person name="Chowdhury A."/>
            <person name="Snigdha A.R."/>
            <person name="Mortoza M.S."/>
            <person name="Matin S.A."/>
            <person name="Hoque S.M.E."/>
            <person name="Islam M.K."/>
            <person name="Roy D.K."/>
            <person name="Haider R."/>
            <person name="Moosa M.M."/>
            <person name="Elias S.M."/>
            <person name="Hasan A.M."/>
            <person name="Jahan S."/>
            <person name="Shafiuddin M."/>
            <person name="Mahmood N."/>
            <person name="Shommy N.S."/>
        </authorList>
    </citation>
    <scope>NUCLEOTIDE SEQUENCE [LARGE SCALE GENOMIC DNA]</scope>
    <source>
        <strain evidence="13">cv. O-4</strain>
    </source>
</reference>
<feature type="active site" description="Nucleophile" evidence="7">
    <location>
        <position position="454"/>
    </location>
</feature>
<evidence type="ECO:0000256" key="8">
    <source>
        <dbReference type="RuleBase" id="RU003653"/>
    </source>
</evidence>
<dbReference type="Proteomes" id="UP000187203">
    <property type="component" value="Unassembled WGS sequence"/>
</dbReference>
<dbReference type="GO" id="GO:0004239">
    <property type="term" value="F:initiator methionyl aminopeptidase activity"/>
    <property type="evidence" value="ECO:0007669"/>
    <property type="project" value="UniProtKB-UniRule"/>
</dbReference>
<dbReference type="GO" id="GO:0016042">
    <property type="term" value="P:lipid catabolic process"/>
    <property type="evidence" value="ECO:0007669"/>
    <property type="project" value="UniProtKB-UniRule"/>
</dbReference>
<feature type="region of interest" description="Disordered" evidence="10">
    <location>
        <begin position="63"/>
        <end position="91"/>
    </location>
</feature>
<dbReference type="OrthoDB" id="1658288at2759"/>
<dbReference type="InterPro" id="IPR016035">
    <property type="entry name" value="Acyl_Trfase/lysoPLipase"/>
</dbReference>
<dbReference type="PRINTS" id="PR00599">
    <property type="entry name" value="MAPEPTIDASE"/>
</dbReference>
<evidence type="ECO:0000256" key="4">
    <source>
        <dbReference type="ARBA" id="ARBA00022963"/>
    </source>
</evidence>
<dbReference type="EC" id="3.1.1.-" evidence="9"/>
<evidence type="ECO:0000256" key="6">
    <source>
        <dbReference type="HAMAP-Rule" id="MF_03174"/>
    </source>
</evidence>
<feature type="binding site" evidence="6">
    <location>
        <position position="336"/>
    </location>
    <ligand>
        <name>a divalent metal cation</name>
        <dbReference type="ChEBI" id="CHEBI:60240"/>
        <label>2</label>
        <note>catalytic</note>
    </ligand>
</feature>
<keyword evidence="5 7" id="KW-0443">Lipid metabolism</keyword>
<keyword evidence="3" id="KW-0611">Plant defense</keyword>